<proteinExistence type="predicted"/>
<evidence type="ECO:0000313" key="1">
    <source>
        <dbReference type="EMBL" id="JAH16030.1"/>
    </source>
</evidence>
<sequence>MFADMEKRIELLMRMDYDSKRAILYHL</sequence>
<reference evidence="1" key="1">
    <citation type="submission" date="2014-11" db="EMBL/GenBank/DDBJ databases">
        <authorList>
            <person name="Amaro Gonzalez C."/>
        </authorList>
    </citation>
    <scope>NUCLEOTIDE SEQUENCE</scope>
</reference>
<organism evidence="1">
    <name type="scientific">Anguilla anguilla</name>
    <name type="common">European freshwater eel</name>
    <name type="synonym">Muraena anguilla</name>
    <dbReference type="NCBI Taxonomy" id="7936"/>
    <lineage>
        <taxon>Eukaryota</taxon>
        <taxon>Metazoa</taxon>
        <taxon>Chordata</taxon>
        <taxon>Craniata</taxon>
        <taxon>Vertebrata</taxon>
        <taxon>Euteleostomi</taxon>
        <taxon>Actinopterygii</taxon>
        <taxon>Neopterygii</taxon>
        <taxon>Teleostei</taxon>
        <taxon>Anguilliformes</taxon>
        <taxon>Anguillidae</taxon>
        <taxon>Anguilla</taxon>
    </lineage>
</organism>
<dbReference type="AlphaFoldDB" id="A0A0E9QI55"/>
<protein>
    <submittedName>
        <fullName evidence="1">Uncharacterized protein</fullName>
    </submittedName>
</protein>
<accession>A0A0E9QI55</accession>
<name>A0A0E9QI55_ANGAN</name>
<reference evidence="1" key="2">
    <citation type="journal article" date="2015" name="Fish Shellfish Immunol.">
        <title>Early steps in the European eel (Anguilla anguilla)-Vibrio vulnificus interaction in the gills: Role of the RtxA13 toxin.</title>
        <authorList>
            <person name="Callol A."/>
            <person name="Pajuelo D."/>
            <person name="Ebbesson L."/>
            <person name="Teles M."/>
            <person name="MacKenzie S."/>
            <person name="Amaro C."/>
        </authorList>
    </citation>
    <scope>NUCLEOTIDE SEQUENCE</scope>
</reference>
<dbReference type="EMBL" id="GBXM01092547">
    <property type="protein sequence ID" value="JAH16030.1"/>
    <property type="molecule type" value="Transcribed_RNA"/>
</dbReference>